<dbReference type="InterPro" id="IPR001763">
    <property type="entry name" value="Rhodanese-like_dom"/>
</dbReference>
<name>A0A0N1PG29_LEPSE</name>
<dbReference type="AlphaFoldDB" id="A0A0N1PG29"/>
<dbReference type="SUPFAM" id="SSF52821">
    <property type="entry name" value="Rhodanese/Cell cycle control phosphatase"/>
    <property type="match status" value="1"/>
</dbReference>
<evidence type="ECO:0000259" key="1">
    <source>
        <dbReference type="PROSITE" id="PS50206"/>
    </source>
</evidence>
<dbReference type="InterPro" id="IPR036873">
    <property type="entry name" value="Rhodanese-like_dom_sf"/>
</dbReference>
<reference evidence="2 3" key="1">
    <citation type="journal article" date="2015" name="PLoS Pathog.">
        <title>Leptomonas seymouri: Adaptations to the Dixenous Life Cycle Analyzed by Genome Sequencing, Transcriptome Profiling and Co-infection with Leishmania donovani.</title>
        <authorList>
            <person name="Kraeva N."/>
            <person name="Butenko A."/>
            <person name="Hlavacova J."/>
            <person name="Kostygov A."/>
            <person name="Myskova J."/>
            <person name="Grybchuk D."/>
            <person name="Lestinova T."/>
            <person name="Votypka J."/>
            <person name="Volf P."/>
            <person name="Opperdoes F."/>
            <person name="Flegontov P."/>
            <person name="Lukes J."/>
            <person name="Yurchenko V."/>
        </authorList>
    </citation>
    <scope>NUCLEOTIDE SEQUENCE [LARGE SCALE GENOMIC DNA]</scope>
    <source>
        <strain evidence="2 3">ATCC 30220</strain>
    </source>
</reference>
<protein>
    <recommendedName>
        <fullName evidence="1">Rhodanese domain-containing protein</fullName>
    </recommendedName>
</protein>
<dbReference type="Proteomes" id="UP000038009">
    <property type="component" value="Unassembled WGS sequence"/>
</dbReference>
<dbReference type="OMA" id="IFYCAHG"/>
<dbReference type="PANTHER" id="PTHR44086:SF10">
    <property type="entry name" value="THIOSULFATE SULFURTRANSFERASE_RHODANESE-LIKE DOMAIN-CONTAINING PROTEIN 3"/>
    <property type="match status" value="1"/>
</dbReference>
<dbReference type="PANTHER" id="PTHR44086">
    <property type="entry name" value="THIOSULFATE SULFURTRANSFERASE RDL2, MITOCHONDRIAL-RELATED"/>
    <property type="match status" value="1"/>
</dbReference>
<feature type="domain" description="Rhodanese" evidence="1">
    <location>
        <begin position="30"/>
        <end position="134"/>
    </location>
</feature>
<dbReference type="GO" id="GO:0005739">
    <property type="term" value="C:mitochondrion"/>
    <property type="evidence" value="ECO:0007669"/>
    <property type="project" value="TreeGrafter"/>
</dbReference>
<sequence>MLKRCLHLCLYVSLEQVENIVRAKQNHCEAARNVMIVDVRSTAEVAKTGLIPFAVNIPLPILRDVLAPDSVIDDAEFASFWGSPRPVSGTTQIVFYCAHGVRSAVACEVAEELGFSNALNFSGSWAQWYDAHSSP</sequence>
<comment type="caution">
    <text evidence="2">The sequence shown here is derived from an EMBL/GenBank/DDBJ whole genome shotgun (WGS) entry which is preliminary data.</text>
</comment>
<accession>A0A0N1PG29</accession>
<dbReference type="VEuPathDB" id="TriTrypDB:Lsey_0018_0380"/>
<dbReference type="OrthoDB" id="566238at2759"/>
<dbReference type="Gene3D" id="3.40.250.10">
    <property type="entry name" value="Rhodanese-like domain"/>
    <property type="match status" value="1"/>
</dbReference>
<dbReference type="PROSITE" id="PS50206">
    <property type="entry name" value="RHODANESE_3"/>
    <property type="match status" value="1"/>
</dbReference>
<dbReference type="SMART" id="SM00450">
    <property type="entry name" value="RHOD"/>
    <property type="match status" value="1"/>
</dbReference>
<proteinExistence type="predicted"/>
<dbReference type="Pfam" id="PF00581">
    <property type="entry name" value="Rhodanese"/>
    <property type="match status" value="1"/>
</dbReference>
<evidence type="ECO:0000313" key="3">
    <source>
        <dbReference type="Proteomes" id="UP000038009"/>
    </source>
</evidence>
<dbReference type="GO" id="GO:0004792">
    <property type="term" value="F:thiosulfate-cyanide sulfurtransferase activity"/>
    <property type="evidence" value="ECO:0007669"/>
    <property type="project" value="TreeGrafter"/>
</dbReference>
<dbReference type="EMBL" id="LJSK01000018">
    <property type="protein sequence ID" value="KPI89708.1"/>
    <property type="molecule type" value="Genomic_DNA"/>
</dbReference>
<keyword evidence="3" id="KW-1185">Reference proteome</keyword>
<gene>
    <name evidence="2" type="ORF">ABL78_1201</name>
</gene>
<organism evidence="2 3">
    <name type="scientific">Leptomonas seymouri</name>
    <dbReference type="NCBI Taxonomy" id="5684"/>
    <lineage>
        <taxon>Eukaryota</taxon>
        <taxon>Discoba</taxon>
        <taxon>Euglenozoa</taxon>
        <taxon>Kinetoplastea</taxon>
        <taxon>Metakinetoplastina</taxon>
        <taxon>Trypanosomatida</taxon>
        <taxon>Trypanosomatidae</taxon>
        <taxon>Leishmaniinae</taxon>
        <taxon>Leptomonas</taxon>
    </lineage>
</organism>
<evidence type="ECO:0000313" key="2">
    <source>
        <dbReference type="EMBL" id="KPI89708.1"/>
    </source>
</evidence>